<comment type="catalytic activity">
    <reaction evidence="8">
        <text>ATP + H2O = ADP + phosphate + H(+)</text>
        <dbReference type="Rhea" id="RHEA:13065"/>
        <dbReference type="ChEBI" id="CHEBI:15377"/>
        <dbReference type="ChEBI" id="CHEBI:15378"/>
        <dbReference type="ChEBI" id="CHEBI:30616"/>
        <dbReference type="ChEBI" id="CHEBI:43474"/>
        <dbReference type="ChEBI" id="CHEBI:456216"/>
        <dbReference type="EC" id="3.6.4.13"/>
    </reaction>
</comment>
<keyword evidence="5" id="KW-0067">ATP-binding</keyword>
<evidence type="ECO:0000256" key="3">
    <source>
        <dbReference type="ARBA" id="ARBA00022801"/>
    </source>
</evidence>
<sequence length="557" mass="63116">MAEEVGDRPRNFHEMGLDDRLLKAVAKLGWLEPTPIQERAIPILLEGKDVLLRARTGSGKTGAFAIPVIQRILNSKEMSKEQDTKALILAPSKELCQQIHKNFMELSTKCSREICCVDISPQIDVSAQRRLLVERPDIVVATPLRALTHLKARNLNLKDSLEILVVDEADLVFSFGYEFEVKEVLSYLPQVYQATLASATLSEDVLSLKSLVLHNPVILKLQEPELAPVTQLTHYHLAAEEDEKAAILYALLKLRLVRGKSIIFVNSVDRCYKLKLFLEQFGIPTCVLNSELPAVIRCLSVNQFNQGVYDIIIASDERSLDEPHAVKHVGKKGKRKKDKEFGVARGIDFQFVSNIMNFDFPPDVGSYIHRVGRTARGKHQGTALSFVSIRERAVMEEVENHLRGVYSEAEKVFRAYQFKLDEVEGFRYRSRDAWRAVTRIAVREARLKEIKQEVLNCEKLKSYFVDNPRDLQSLRHDKALHTVRIQPHLADVPEYIVPPALKKLAGVSRPRKRHFDRDSGPSRISKAQARYELNINKTATSTTRNVPTDPTGCAMNI</sequence>
<dbReference type="SUPFAM" id="SSF52540">
    <property type="entry name" value="P-loop containing nucleoside triphosphate hydrolases"/>
    <property type="match status" value="2"/>
</dbReference>
<evidence type="ECO:0000313" key="13">
    <source>
        <dbReference type="EMBL" id="GFG28280.1"/>
    </source>
</evidence>
<dbReference type="InterPro" id="IPR001650">
    <property type="entry name" value="Helicase_C-like"/>
</dbReference>
<dbReference type="GO" id="GO:0016787">
    <property type="term" value="F:hydrolase activity"/>
    <property type="evidence" value="ECO:0007669"/>
    <property type="project" value="UniProtKB-KW"/>
</dbReference>
<keyword evidence="4" id="KW-0347">Helicase</keyword>
<dbReference type="PROSITE" id="PS51192">
    <property type="entry name" value="HELICASE_ATP_BIND_1"/>
    <property type="match status" value="1"/>
</dbReference>
<dbReference type="Pfam" id="PF00270">
    <property type="entry name" value="DEAD"/>
    <property type="match status" value="1"/>
</dbReference>
<evidence type="ECO:0000256" key="7">
    <source>
        <dbReference type="ARBA" id="ARBA00038041"/>
    </source>
</evidence>
<dbReference type="GO" id="GO:0005829">
    <property type="term" value="C:cytosol"/>
    <property type="evidence" value="ECO:0007669"/>
    <property type="project" value="TreeGrafter"/>
</dbReference>
<comment type="similarity">
    <text evidence="7">Belongs to the DEAD box helicase family. DDX56/DBP9 subfamily.</text>
</comment>
<keyword evidence="14" id="KW-1185">Reference proteome</keyword>
<evidence type="ECO:0000256" key="9">
    <source>
        <dbReference type="PROSITE-ProRule" id="PRU00552"/>
    </source>
</evidence>
<evidence type="ECO:0000256" key="2">
    <source>
        <dbReference type="ARBA" id="ARBA00022741"/>
    </source>
</evidence>
<evidence type="ECO:0000256" key="5">
    <source>
        <dbReference type="ARBA" id="ARBA00022840"/>
    </source>
</evidence>
<dbReference type="InterPro" id="IPR050079">
    <property type="entry name" value="DEAD_box_RNA_helicase"/>
</dbReference>
<proteinExistence type="inferred from homology"/>
<dbReference type="Pfam" id="PF00271">
    <property type="entry name" value="Helicase_C"/>
    <property type="match status" value="1"/>
</dbReference>
<comment type="caution">
    <text evidence="13">The sequence shown here is derived from an EMBL/GenBank/DDBJ whole genome shotgun (WGS) entry which is preliminary data.</text>
</comment>
<organism evidence="13 14">
    <name type="scientific">Coptotermes formosanus</name>
    <name type="common">Formosan subterranean termite</name>
    <dbReference type="NCBI Taxonomy" id="36987"/>
    <lineage>
        <taxon>Eukaryota</taxon>
        <taxon>Metazoa</taxon>
        <taxon>Ecdysozoa</taxon>
        <taxon>Arthropoda</taxon>
        <taxon>Hexapoda</taxon>
        <taxon>Insecta</taxon>
        <taxon>Pterygota</taxon>
        <taxon>Neoptera</taxon>
        <taxon>Polyneoptera</taxon>
        <taxon>Dictyoptera</taxon>
        <taxon>Blattodea</taxon>
        <taxon>Blattoidea</taxon>
        <taxon>Termitoidae</taxon>
        <taxon>Rhinotermitidae</taxon>
        <taxon>Coptotermes</taxon>
    </lineage>
</organism>
<dbReference type="PANTHER" id="PTHR47959:SF21">
    <property type="entry name" value="DEAD-BOX HELICASE 56"/>
    <property type="match status" value="1"/>
</dbReference>
<evidence type="ECO:0000256" key="6">
    <source>
        <dbReference type="ARBA" id="ARBA00022884"/>
    </source>
</evidence>
<dbReference type="PROSITE" id="PS51195">
    <property type="entry name" value="Q_MOTIF"/>
    <property type="match status" value="1"/>
</dbReference>
<evidence type="ECO:0000256" key="8">
    <source>
        <dbReference type="ARBA" id="ARBA00047984"/>
    </source>
</evidence>
<dbReference type="InParanoid" id="A0A6L2PAC0"/>
<dbReference type="EC" id="3.6.4.13" evidence="1"/>
<feature type="domain" description="Helicase C-terminal" evidence="11">
    <location>
        <begin position="231"/>
        <end position="417"/>
    </location>
</feature>
<dbReference type="AlphaFoldDB" id="A0A6L2PAC0"/>
<dbReference type="Proteomes" id="UP000502823">
    <property type="component" value="Unassembled WGS sequence"/>
</dbReference>
<dbReference type="InterPro" id="IPR014001">
    <property type="entry name" value="Helicase_ATP-bd"/>
</dbReference>
<evidence type="ECO:0000259" key="12">
    <source>
        <dbReference type="PROSITE" id="PS51195"/>
    </source>
</evidence>
<evidence type="ECO:0000259" key="10">
    <source>
        <dbReference type="PROSITE" id="PS51192"/>
    </source>
</evidence>
<dbReference type="EMBL" id="BLKM01003281">
    <property type="protein sequence ID" value="GFG28280.1"/>
    <property type="molecule type" value="Genomic_DNA"/>
</dbReference>
<protein>
    <recommendedName>
        <fullName evidence="1">RNA helicase</fullName>
        <ecNumber evidence="1">3.6.4.13</ecNumber>
    </recommendedName>
</protein>
<evidence type="ECO:0000313" key="14">
    <source>
        <dbReference type="Proteomes" id="UP000502823"/>
    </source>
</evidence>
<dbReference type="GO" id="GO:0003724">
    <property type="term" value="F:RNA helicase activity"/>
    <property type="evidence" value="ECO:0007669"/>
    <property type="project" value="UniProtKB-EC"/>
</dbReference>
<dbReference type="InterPro" id="IPR027417">
    <property type="entry name" value="P-loop_NTPase"/>
</dbReference>
<evidence type="ECO:0000259" key="11">
    <source>
        <dbReference type="PROSITE" id="PS51194"/>
    </source>
</evidence>
<reference evidence="14" key="1">
    <citation type="submission" date="2020-01" db="EMBL/GenBank/DDBJ databases">
        <title>Draft genome sequence of the Termite Coptotermes fromosanus.</title>
        <authorList>
            <person name="Itakura S."/>
            <person name="Yosikawa Y."/>
            <person name="Umezawa K."/>
        </authorList>
    </citation>
    <scope>NUCLEOTIDE SEQUENCE [LARGE SCALE GENOMIC DNA]</scope>
</reference>
<dbReference type="Gene3D" id="3.40.50.300">
    <property type="entry name" value="P-loop containing nucleotide triphosphate hydrolases"/>
    <property type="match status" value="2"/>
</dbReference>
<dbReference type="FunCoup" id="A0A6L2PAC0">
    <property type="interactions" value="1530"/>
</dbReference>
<accession>A0A6L2PAC0</accession>
<keyword evidence="2" id="KW-0547">Nucleotide-binding</keyword>
<evidence type="ECO:0000256" key="1">
    <source>
        <dbReference type="ARBA" id="ARBA00012552"/>
    </source>
</evidence>
<dbReference type="GO" id="GO:0005524">
    <property type="term" value="F:ATP binding"/>
    <property type="evidence" value="ECO:0007669"/>
    <property type="project" value="UniProtKB-KW"/>
</dbReference>
<evidence type="ECO:0000256" key="4">
    <source>
        <dbReference type="ARBA" id="ARBA00022806"/>
    </source>
</evidence>
<dbReference type="PANTHER" id="PTHR47959">
    <property type="entry name" value="ATP-DEPENDENT RNA HELICASE RHLE-RELATED"/>
    <property type="match status" value="1"/>
</dbReference>
<feature type="domain" description="Helicase ATP-binding" evidence="10">
    <location>
        <begin position="41"/>
        <end position="219"/>
    </location>
</feature>
<dbReference type="CDD" id="cd18787">
    <property type="entry name" value="SF2_C_DEAD"/>
    <property type="match status" value="1"/>
</dbReference>
<dbReference type="InterPro" id="IPR011545">
    <property type="entry name" value="DEAD/DEAH_box_helicase_dom"/>
</dbReference>
<keyword evidence="6" id="KW-0694">RNA-binding</keyword>
<dbReference type="SMART" id="SM00487">
    <property type="entry name" value="DEXDc"/>
    <property type="match status" value="1"/>
</dbReference>
<dbReference type="CDD" id="cd17961">
    <property type="entry name" value="DEADc_DDX56"/>
    <property type="match status" value="1"/>
</dbReference>
<dbReference type="SMART" id="SM00490">
    <property type="entry name" value="HELICc"/>
    <property type="match status" value="1"/>
</dbReference>
<gene>
    <name evidence="13" type="ORF">Cfor_07902</name>
</gene>
<dbReference type="GO" id="GO:0003723">
    <property type="term" value="F:RNA binding"/>
    <property type="evidence" value="ECO:0007669"/>
    <property type="project" value="UniProtKB-KW"/>
</dbReference>
<name>A0A6L2PAC0_COPFO</name>
<dbReference type="OrthoDB" id="1191041at2759"/>
<feature type="short sequence motif" description="Q motif" evidence="9">
    <location>
        <begin position="10"/>
        <end position="38"/>
    </location>
</feature>
<feature type="domain" description="DEAD-box RNA helicase Q" evidence="12">
    <location>
        <begin position="10"/>
        <end position="38"/>
    </location>
</feature>
<dbReference type="PROSITE" id="PS51194">
    <property type="entry name" value="HELICASE_CTER"/>
    <property type="match status" value="1"/>
</dbReference>
<dbReference type="InterPro" id="IPR014014">
    <property type="entry name" value="RNA_helicase_DEAD_Q_motif"/>
</dbReference>
<keyword evidence="3" id="KW-0378">Hydrolase</keyword>